<feature type="transmembrane region" description="Helical" evidence="5">
    <location>
        <begin position="148"/>
        <end position="170"/>
    </location>
</feature>
<name>A0A947GHU5_9HYPH</name>
<evidence type="ECO:0000313" key="7">
    <source>
        <dbReference type="Proteomes" id="UP000766595"/>
    </source>
</evidence>
<dbReference type="PANTHER" id="PTHR43701:SF2">
    <property type="entry name" value="MEMBRANE TRANSPORTER PROTEIN YJNA-RELATED"/>
    <property type="match status" value="1"/>
</dbReference>
<comment type="similarity">
    <text evidence="5">Belongs to the 4-toluene sulfonate uptake permease (TSUP) (TC 2.A.102) family.</text>
</comment>
<comment type="subcellular location">
    <subcellularLocation>
        <location evidence="5">Cell membrane</location>
        <topology evidence="5">Multi-pass membrane protein</topology>
    </subcellularLocation>
    <subcellularLocation>
        <location evidence="1">Membrane</location>
        <topology evidence="1">Multi-pass membrane protein</topology>
    </subcellularLocation>
</comment>
<evidence type="ECO:0000256" key="2">
    <source>
        <dbReference type="ARBA" id="ARBA00022692"/>
    </source>
</evidence>
<evidence type="ECO:0000256" key="1">
    <source>
        <dbReference type="ARBA" id="ARBA00004141"/>
    </source>
</evidence>
<feature type="transmembrane region" description="Helical" evidence="5">
    <location>
        <begin position="119"/>
        <end position="136"/>
    </location>
</feature>
<organism evidence="6 7">
    <name type="scientific">Prosthecodimorpha staleyi</name>
    <dbReference type="NCBI Taxonomy" id="2840188"/>
    <lineage>
        <taxon>Bacteria</taxon>
        <taxon>Pseudomonadati</taxon>
        <taxon>Pseudomonadota</taxon>
        <taxon>Alphaproteobacteria</taxon>
        <taxon>Hyphomicrobiales</taxon>
        <taxon>Ancalomicrobiaceae</taxon>
        <taxon>Prosthecodimorpha</taxon>
    </lineage>
</organism>
<keyword evidence="4 5" id="KW-0472">Membrane</keyword>
<protein>
    <recommendedName>
        <fullName evidence="5">Probable membrane transporter protein</fullName>
    </recommendedName>
</protein>
<feature type="transmembrane region" description="Helical" evidence="5">
    <location>
        <begin position="249"/>
        <end position="271"/>
    </location>
</feature>
<evidence type="ECO:0000256" key="3">
    <source>
        <dbReference type="ARBA" id="ARBA00022989"/>
    </source>
</evidence>
<reference evidence="6 7" key="1">
    <citation type="submission" date="2021-06" db="EMBL/GenBank/DDBJ databases">
        <authorList>
            <person name="Grouzdev D.S."/>
            <person name="Koziaeva V."/>
        </authorList>
    </citation>
    <scope>NUCLEOTIDE SEQUENCE [LARGE SCALE GENOMIC DNA]</scope>
    <source>
        <strain evidence="6 7">22</strain>
    </source>
</reference>
<accession>A0A947GHU5</accession>
<dbReference type="Pfam" id="PF01925">
    <property type="entry name" value="TauE"/>
    <property type="match status" value="1"/>
</dbReference>
<keyword evidence="2 5" id="KW-0812">Transmembrane</keyword>
<evidence type="ECO:0000313" key="6">
    <source>
        <dbReference type="EMBL" id="MBT9288034.1"/>
    </source>
</evidence>
<proteinExistence type="inferred from homology"/>
<dbReference type="RefSeq" id="WP_261966726.1">
    <property type="nucleotide sequence ID" value="NZ_JAHHZF010000001.1"/>
</dbReference>
<sequence length="301" mass="31326">MWSGQGLVVLAFAAALLWQLSAVGLGLGGLARLAPGVLPAGFFAGLVSGATGAGSGLVLVPVFDFLRDMGQIRITFQQGVATAVFIQAFAMACAAFGWVARLYGPNGPAAAMRIPGNDLISIVFATLATALPTILITQSNVQLTDRTLQTAFVIFALALGVTLLIFAWAFRRVEATRQRPERFDLYMFLLIGVAGGYVSAFFGFGIGEFLVVYLIFRKFPVYAAVAASVIVSAATVGAGTVVNLGFGRIVWDLALAAIPGGIAGGVLAHWAATAMGPLWVKTVAAAWIVVSSLAMIIRALA</sequence>
<feature type="transmembrane region" description="Helical" evidence="5">
    <location>
        <begin position="278"/>
        <end position="300"/>
    </location>
</feature>
<dbReference type="Proteomes" id="UP000766595">
    <property type="component" value="Unassembled WGS sequence"/>
</dbReference>
<dbReference type="AlphaFoldDB" id="A0A947GHU5"/>
<keyword evidence="5" id="KW-1003">Cell membrane</keyword>
<keyword evidence="3 5" id="KW-1133">Transmembrane helix</keyword>
<dbReference type="EMBL" id="JAHHZF010000001">
    <property type="protein sequence ID" value="MBT9288034.1"/>
    <property type="molecule type" value="Genomic_DNA"/>
</dbReference>
<dbReference type="PANTHER" id="PTHR43701">
    <property type="entry name" value="MEMBRANE TRANSPORTER PROTEIN MJ0441-RELATED"/>
    <property type="match status" value="1"/>
</dbReference>
<dbReference type="InterPro" id="IPR051598">
    <property type="entry name" value="TSUP/Inactive_protease-like"/>
</dbReference>
<dbReference type="InterPro" id="IPR002781">
    <property type="entry name" value="TM_pro_TauE-like"/>
</dbReference>
<feature type="transmembrane region" description="Helical" evidence="5">
    <location>
        <begin position="78"/>
        <end position="99"/>
    </location>
</feature>
<gene>
    <name evidence="6" type="ORF">KL771_01135</name>
</gene>
<evidence type="ECO:0000256" key="4">
    <source>
        <dbReference type="ARBA" id="ARBA00023136"/>
    </source>
</evidence>
<comment type="caution">
    <text evidence="6">The sequence shown here is derived from an EMBL/GenBank/DDBJ whole genome shotgun (WGS) entry which is preliminary data.</text>
</comment>
<feature type="transmembrane region" description="Helical" evidence="5">
    <location>
        <begin position="185"/>
        <end position="214"/>
    </location>
</feature>
<keyword evidence="7" id="KW-1185">Reference proteome</keyword>
<feature type="transmembrane region" description="Helical" evidence="5">
    <location>
        <begin position="42"/>
        <end position="66"/>
    </location>
</feature>
<dbReference type="GO" id="GO:0005886">
    <property type="term" value="C:plasma membrane"/>
    <property type="evidence" value="ECO:0007669"/>
    <property type="project" value="UniProtKB-SubCell"/>
</dbReference>
<evidence type="ECO:0000256" key="5">
    <source>
        <dbReference type="RuleBase" id="RU363041"/>
    </source>
</evidence>
<feature type="transmembrane region" description="Helical" evidence="5">
    <location>
        <begin position="221"/>
        <end position="243"/>
    </location>
</feature>